<dbReference type="AlphaFoldDB" id="A0A8H4N449"/>
<name>A0A8H4N449_9PEZI</name>
<reference evidence="3" key="1">
    <citation type="submission" date="2020-04" db="EMBL/GenBank/DDBJ databases">
        <title>Genome Assembly and Annotation of Botryosphaeria dothidea sdau 11-99, a Latent Pathogen of Apple Fruit Ring Rot in China.</title>
        <authorList>
            <person name="Yu C."/>
            <person name="Diao Y."/>
            <person name="Lu Q."/>
            <person name="Zhao J."/>
            <person name="Cui S."/>
            <person name="Peng C."/>
            <person name="He B."/>
            <person name="Liu H."/>
        </authorList>
    </citation>
    <scope>NUCLEOTIDE SEQUENCE [LARGE SCALE GENOMIC DNA]</scope>
    <source>
        <strain evidence="3">Sdau11-99</strain>
    </source>
</reference>
<keyword evidence="3" id="KW-0687">Ribonucleoprotein</keyword>
<proteinExistence type="predicted"/>
<keyword evidence="3" id="KW-0689">Ribosomal protein</keyword>
<feature type="region of interest" description="Disordered" evidence="1">
    <location>
        <begin position="497"/>
        <end position="518"/>
    </location>
</feature>
<sequence length="518" mass="57317">MYKLTQAGMPEDPSYPPDLKQLGFFIDERSEIRTIKKPHDYYNFWMSNNDRVNESFREAMHVCINAEVNHRMKALGIPPVYLPHLATEKPAGEPCVPIFVTKKEELRKLKRIIVVVNDDFQDLGMWAYRIASKEGGIDAASVVSLAKAMQGSQLSSTVAAMSNVPPPTSPKPPSEEKHDLKESLISKLGANTGLDSPIASKTPVSITDDVPFKVPADWKVPGLVVLNPGQLLYSHRMDKALTKQSWDSQPLESGIHPIRRIHPDFNKIEGHRTVDEHVKSSFENIVNNPEWVAPDANIYVVGIGNGGDAVLRVLNKQWPLYKERVAAIALTDPTPIQEAFSDQDFVAFLRHRARALVSSQEPFSTPVAVPCNTNYPEEVKDRKQASSHPGAPWLEQIEDPAGSGPVLSLISHASDTLVSSISQLAIDSILQSPTGPVKTTPEKSYEWGYHYFPMLSSGERIFGEIIFPFAQYSILAWFETVANTPNYRNPVFHVPEAPPEGPEGADVYEAAKGAPEGD</sequence>
<comment type="caution">
    <text evidence="3">The sequence shown here is derived from an EMBL/GenBank/DDBJ whole genome shotgun (WGS) entry which is preliminary data.</text>
</comment>
<feature type="domain" description="Arb2" evidence="2">
    <location>
        <begin position="221"/>
        <end position="362"/>
    </location>
</feature>
<gene>
    <name evidence="3" type="ORF">GTA08_BOTSDO02207</name>
</gene>
<evidence type="ECO:0000256" key="1">
    <source>
        <dbReference type="SAM" id="MobiDB-lite"/>
    </source>
</evidence>
<dbReference type="GO" id="GO:0005634">
    <property type="term" value="C:nucleus"/>
    <property type="evidence" value="ECO:0007669"/>
    <property type="project" value="TreeGrafter"/>
</dbReference>
<accession>A0A8H4N449</accession>
<dbReference type="GO" id="GO:0005840">
    <property type="term" value="C:ribosome"/>
    <property type="evidence" value="ECO:0007669"/>
    <property type="project" value="UniProtKB-KW"/>
</dbReference>
<dbReference type="GO" id="GO:0035197">
    <property type="term" value="F:siRNA binding"/>
    <property type="evidence" value="ECO:0007669"/>
    <property type="project" value="TreeGrafter"/>
</dbReference>
<dbReference type="EMBL" id="WWBZ02000016">
    <property type="protein sequence ID" value="KAF4310359.1"/>
    <property type="molecule type" value="Genomic_DNA"/>
</dbReference>
<dbReference type="Pfam" id="PF22749">
    <property type="entry name" value="Arb2"/>
    <property type="match status" value="2"/>
</dbReference>
<protein>
    <submittedName>
        <fullName evidence="3">Ribosomal protein S14</fullName>
    </submittedName>
</protein>
<dbReference type="Proteomes" id="UP000572817">
    <property type="component" value="Unassembled WGS sequence"/>
</dbReference>
<organism evidence="3 4">
    <name type="scientific">Botryosphaeria dothidea</name>
    <dbReference type="NCBI Taxonomy" id="55169"/>
    <lineage>
        <taxon>Eukaryota</taxon>
        <taxon>Fungi</taxon>
        <taxon>Dikarya</taxon>
        <taxon>Ascomycota</taxon>
        <taxon>Pezizomycotina</taxon>
        <taxon>Dothideomycetes</taxon>
        <taxon>Dothideomycetes incertae sedis</taxon>
        <taxon>Botryosphaeriales</taxon>
        <taxon>Botryosphaeriaceae</taxon>
        <taxon>Botryosphaeria</taxon>
    </lineage>
</organism>
<dbReference type="InterPro" id="IPR048263">
    <property type="entry name" value="Arb2"/>
</dbReference>
<feature type="domain" description="Arb2" evidence="2">
    <location>
        <begin position="15"/>
        <end position="162"/>
    </location>
</feature>
<dbReference type="GO" id="GO:0031048">
    <property type="term" value="P:regulatory ncRNA-mediated heterochromatin formation"/>
    <property type="evidence" value="ECO:0007669"/>
    <property type="project" value="TreeGrafter"/>
</dbReference>
<dbReference type="PANTHER" id="PTHR21357:SF4">
    <property type="entry name" value="FAM172 FAMILY PROTEIN HOMOLOG CG10038"/>
    <property type="match status" value="1"/>
</dbReference>
<keyword evidence="4" id="KW-1185">Reference proteome</keyword>
<feature type="region of interest" description="Disordered" evidence="1">
    <location>
        <begin position="157"/>
        <end position="181"/>
    </location>
</feature>
<evidence type="ECO:0000313" key="4">
    <source>
        <dbReference type="Proteomes" id="UP000572817"/>
    </source>
</evidence>
<evidence type="ECO:0000259" key="2">
    <source>
        <dbReference type="Pfam" id="PF22749"/>
    </source>
</evidence>
<dbReference type="PANTHER" id="PTHR21357">
    <property type="entry name" value="FAM172 FAMILY PROTEIN HOMOLOG CG10038"/>
    <property type="match status" value="1"/>
</dbReference>
<evidence type="ECO:0000313" key="3">
    <source>
        <dbReference type="EMBL" id="KAF4310359.1"/>
    </source>
</evidence>
<dbReference type="OrthoDB" id="421951at2759"/>
<dbReference type="InterPro" id="IPR053858">
    <property type="entry name" value="Arb2_dom"/>
</dbReference>